<sequence length="61" mass="6986">MSGSVISKSLTGFNRVYKGKIPDKMKNKINILQNKMDFPMDIIILKRHIAESVSQINSYPF</sequence>
<protein>
    <submittedName>
        <fullName evidence="1">Uncharacterized protein</fullName>
    </submittedName>
</protein>
<dbReference type="EMBL" id="UINC01171938">
    <property type="protein sequence ID" value="SVD76764.1"/>
    <property type="molecule type" value="Genomic_DNA"/>
</dbReference>
<proteinExistence type="predicted"/>
<name>A0A382Y0R5_9ZZZZ</name>
<gene>
    <name evidence="1" type="ORF">METZ01_LOCUS429618</name>
</gene>
<dbReference type="AlphaFoldDB" id="A0A382Y0R5"/>
<evidence type="ECO:0000313" key="1">
    <source>
        <dbReference type="EMBL" id="SVD76764.1"/>
    </source>
</evidence>
<accession>A0A382Y0R5</accession>
<organism evidence="1">
    <name type="scientific">marine metagenome</name>
    <dbReference type="NCBI Taxonomy" id="408172"/>
    <lineage>
        <taxon>unclassified sequences</taxon>
        <taxon>metagenomes</taxon>
        <taxon>ecological metagenomes</taxon>
    </lineage>
</organism>
<reference evidence="1" key="1">
    <citation type="submission" date="2018-05" db="EMBL/GenBank/DDBJ databases">
        <authorList>
            <person name="Lanie J.A."/>
            <person name="Ng W.-L."/>
            <person name="Kazmierczak K.M."/>
            <person name="Andrzejewski T.M."/>
            <person name="Davidsen T.M."/>
            <person name="Wayne K.J."/>
            <person name="Tettelin H."/>
            <person name="Glass J.I."/>
            <person name="Rusch D."/>
            <person name="Podicherti R."/>
            <person name="Tsui H.-C.T."/>
            <person name="Winkler M.E."/>
        </authorList>
    </citation>
    <scope>NUCLEOTIDE SEQUENCE</scope>
</reference>